<evidence type="ECO:0000313" key="2">
    <source>
        <dbReference type="Proteomes" id="UP000297814"/>
    </source>
</evidence>
<name>A0A4Z1GRD0_9HELO</name>
<evidence type="ECO:0000313" key="1">
    <source>
        <dbReference type="EMBL" id="TGO37291.1"/>
    </source>
</evidence>
<organism evidence="1 2">
    <name type="scientific">Botrytis hyacinthi</name>
    <dbReference type="NCBI Taxonomy" id="278943"/>
    <lineage>
        <taxon>Eukaryota</taxon>
        <taxon>Fungi</taxon>
        <taxon>Dikarya</taxon>
        <taxon>Ascomycota</taxon>
        <taxon>Pezizomycotina</taxon>
        <taxon>Leotiomycetes</taxon>
        <taxon>Helotiales</taxon>
        <taxon>Sclerotiniaceae</taxon>
        <taxon>Botrytis</taxon>
    </lineage>
</organism>
<sequence>MDSHTIYSPFLRSRDHAGSIETFACRKDSRIDLIEICQSCNAFHVLSEECGNIPIKMSEALSDYTVPTLPKVPIYLDTIQEIDTENSTIVAQTLTFDGLDGTRETDDQTYGLVQLPKSGKEISSRQVPAGTHMCKIQNTSVEYRADIMVAPLHQFVTSPFNLMPLSPTFSDSGQSLLCGVSKISVLSNPPREDGDDYRLAKSDFIRKELRKPVFPINEIHTLESLIDDLLDEGPSLEFEVITYSRLDKIVDEILQHVRNNFLSQGASFRQIMRKAQKLREQWIETFGDRFHTMDDERLRFMKESGCLRDIELQTAAEISELDGPTWKIRRAATFSEKEANENFEPGAWFLNTHCAVRDGIVPDAKDGFTWGVNGKPVAFSMLSGFEIKGSGKRQWVHIIESRVSAYHARRLMCVGNVIRLLRGYKLKSERAPRLGVRYKIESWGQVLLKLSAGPEIYRNTITLVELSRQNTMEDLDVIPTPWQMDNFLIYKKMIENDIKAREGEAAYKEYKSSEGKKEAARKAFVSKLKSYDQPAYKLLDCTTHRLENAFPLPLSFEA</sequence>
<dbReference type="EMBL" id="PQXK01000101">
    <property type="protein sequence ID" value="TGO37291.1"/>
    <property type="molecule type" value="Genomic_DNA"/>
</dbReference>
<gene>
    <name evidence="1" type="ORF">BHYA_0101g00410</name>
</gene>
<dbReference type="Proteomes" id="UP000297814">
    <property type="component" value="Unassembled WGS sequence"/>
</dbReference>
<dbReference type="AlphaFoldDB" id="A0A4Z1GRD0"/>
<dbReference type="SUPFAM" id="SSF88697">
    <property type="entry name" value="PUA domain-like"/>
    <property type="match status" value="1"/>
</dbReference>
<proteinExistence type="predicted"/>
<accession>A0A4Z1GRD0</accession>
<protein>
    <submittedName>
        <fullName evidence="1">Uncharacterized protein</fullName>
    </submittedName>
</protein>
<comment type="caution">
    <text evidence="1">The sequence shown here is derived from an EMBL/GenBank/DDBJ whole genome shotgun (WGS) entry which is preliminary data.</text>
</comment>
<dbReference type="InterPro" id="IPR015947">
    <property type="entry name" value="PUA-like_sf"/>
</dbReference>
<reference evidence="1 2" key="1">
    <citation type="submission" date="2017-12" db="EMBL/GenBank/DDBJ databases">
        <title>Comparative genomics of Botrytis spp.</title>
        <authorList>
            <person name="Valero-Jimenez C.A."/>
            <person name="Tapia P."/>
            <person name="Veloso J."/>
            <person name="Silva-Moreno E."/>
            <person name="Staats M."/>
            <person name="Valdes J.H."/>
            <person name="Van Kan J.A.L."/>
        </authorList>
    </citation>
    <scope>NUCLEOTIDE SEQUENCE [LARGE SCALE GENOMIC DNA]</scope>
    <source>
        <strain evidence="1 2">Bh0001</strain>
    </source>
</reference>
<keyword evidence="2" id="KW-1185">Reference proteome</keyword>